<proteinExistence type="inferred from homology"/>
<feature type="transmembrane region" description="Helical" evidence="6">
    <location>
        <begin position="249"/>
        <end position="267"/>
    </location>
</feature>
<keyword evidence="5 6" id="KW-0472">Membrane</keyword>
<evidence type="ECO:0000256" key="1">
    <source>
        <dbReference type="ARBA" id="ARBA00004141"/>
    </source>
</evidence>
<comment type="subcellular location">
    <subcellularLocation>
        <location evidence="6">Cell membrane</location>
        <topology evidence="6">Multi-pass membrane protein</topology>
    </subcellularLocation>
    <subcellularLocation>
        <location evidence="1">Membrane</location>
        <topology evidence="1">Multi-pass membrane protein</topology>
    </subcellularLocation>
</comment>
<evidence type="ECO:0000256" key="6">
    <source>
        <dbReference type="RuleBase" id="RU363041"/>
    </source>
</evidence>
<dbReference type="EMBL" id="JAIFZM010000008">
    <property type="protein sequence ID" value="MCG3419647.1"/>
    <property type="molecule type" value="Genomic_DNA"/>
</dbReference>
<protein>
    <recommendedName>
        <fullName evidence="6">Probable membrane transporter protein</fullName>
    </recommendedName>
</protein>
<accession>A0AAW5B5X6</accession>
<feature type="transmembrane region" description="Helical" evidence="6">
    <location>
        <begin position="7"/>
        <end position="29"/>
    </location>
</feature>
<feature type="transmembrane region" description="Helical" evidence="6">
    <location>
        <begin position="106"/>
        <end position="123"/>
    </location>
</feature>
<feature type="transmembrane region" description="Helical" evidence="6">
    <location>
        <begin position="170"/>
        <end position="187"/>
    </location>
</feature>
<evidence type="ECO:0000256" key="5">
    <source>
        <dbReference type="ARBA" id="ARBA00023136"/>
    </source>
</evidence>
<sequence length="271" mass="29299">MVFLLCILIGIITAFIGALMGLGGGVVLIPSLLFLAQISEAFSWVTPQSVVGISLIAMVFTALSSTIAYLKSGRVDYKTGLLFLVGSVPGGMIGSWLNQYIETDNFLLYFGLLIIVVSMLFLLKRDPSQPKTLQGKQSRRMELNGEVYTYHVPIWTAFFVSLVVGTLSGLFGIGGGSIMVPVMILLFGMPAHIAIATSMFMIFFVSIIGAGSHITLGHIVWEYAFLFIPGAWIGGKLGAKVNQLLTGKVLEGILRIVLIVIGIRMIYQGLM</sequence>
<dbReference type="PANTHER" id="PTHR43701:SF2">
    <property type="entry name" value="MEMBRANE TRANSPORTER PROTEIN YJNA-RELATED"/>
    <property type="match status" value="1"/>
</dbReference>
<name>A0AAW5B5X6_9BACI</name>
<keyword evidence="6" id="KW-1003">Cell membrane</keyword>
<organism evidence="7 8">
    <name type="scientific">Oceanobacillus jordanicus</name>
    <dbReference type="NCBI Taxonomy" id="2867266"/>
    <lineage>
        <taxon>Bacteria</taxon>
        <taxon>Bacillati</taxon>
        <taxon>Bacillota</taxon>
        <taxon>Bacilli</taxon>
        <taxon>Bacillales</taxon>
        <taxon>Bacillaceae</taxon>
        <taxon>Oceanobacillus</taxon>
    </lineage>
</organism>
<dbReference type="InterPro" id="IPR051598">
    <property type="entry name" value="TSUP/Inactive_protease-like"/>
</dbReference>
<comment type="caution">
    <text evidence="7">The sequence shown here is derived from an EMBL/GenBank/DDBJ whole genome shotgun (WGS) entry which is preliminary data.</text>
</comment>
<dbReference type="RefSeq" id="WP_238020026.1">
    <property type="nucleotide sequence ID" value="NZ_JAIFZM010000008.1"/>
</dbReference>
<evidence type="ECO:0000256" key="4">
    <source>
        <dbReference type="ARBA" id="ARBA00022989"/>
    </source>
</evidence>
<keyword evidence="4 6" id="KW-1133">Transmembrane helix</keyword>
<evidence type="ECO:0000256" key="3">
    <source>
        <dbReference type="ARBA" id="ARBA00022692"/>
    </source>
</evidence>
<keyword evidence="3 6" id="KW-0812">Transmembrane</keyword>
<evidence type="ECO:0000256" key="2">
    <source>
        <dbReference type="ARBA" id="ARBA00009142"/>
    </source>
</evidence>
<reference evidence="7 8" key="1">
    <citation type="journal article" date="2022" name="Evol. Bioinform. Online">
        <title>Draft Genome Sequence of Oceanobacillus jordanicus Strain GSFE11, a Halotolerant Plant Growth-Promoting Bacterial Endophyte Isolated From the Jordan Valley.</title>
        <authorList>
            <person name="Alhindi T."/>
            <person name="Albdaiwi R."/>
        </authorList>
    </citation>
    <scope>NUCLEOTIDE SEQUENCE [LARGE SCALE GENOMIC DNA]</scope>
    <source>
        <strain evidence="7 8">GSFE11</strain>
    </source>
</reference>
<dbReference type="Pfam" id="PF01925">
    <property type="entry name" value="TauE"/>
    <property type="match status" value="1"/>
</dbReference>
<gene>
    <name evidence="7" type="ORF">K3T81_10815</name>
</gene>
<evidence type="ECO:0000313" key="8">
    <source>
        <dbReference type="Proteomes" id="UP001199631"/>
    </source>
</evidence>
<dbReference type="AlphaFoldDB" id="A0AAW5B5X6"/>
<evidence type="ECO:0000313" key="7">
    <source>
        <dbReference type="EMBL" id="MCG3419647.1"/>
    </source>
</evidence>
<feature type="transmembrane region" description="Helical" evidence="6">
    <location>
        <begin position="49"/>
        <end position="69"/>
    </location>
</feature>
<dbReference type="Proteomes" id="UP001199631">
    <property type="component" value="Unassembled WGS sequence"/>
</dbReference>
<dbReference type="PANTHER" id="PTHR43701">
    <property type="entry name" value="MEMBRANE TRANSPORTER PROTEIN MJ0441-RELATED"/>
    <property type="match status" value="1"/>
</dbReference>
<dbReference type="GO" id="GO:0005886">
    <property type="term" value="C:plasma membrane"/>
    <property type="evidence" value="ECO:0007669"/>
    <property type="project" value="UniProtKB-SubCell"/>
</dbReference>
<feature type="transmembrane region" description="Helical" evidence="6">
    <location>
        <begin position="81"/>
        <end position="100"/>
    </location>
</feature>
<dbReference type="InterPro" id="IPR002781">
    <property type="entry name" value="TM_pro_TauE-like"/>
</dbReference>
<feature type="transmembrane region" description="Helical" evidence="6">
    <location>
        <begin position="143"/>
        <end position="164"/>
    </location>
</feature>
<keyword evidence="8" id="KW-1185">Reference proteome</keyword>
<feature type="transmembrane region" description="Helical" evidence="6">
    <location>
        <begin position="194"/>
        <end position="214"/>
    </location>
</feature>
<comment type="similarity">
    <text evidence="2 6">Belongs to the 4-toluene sulfonate uptake permease (TSUP) (TC 2.A.102) family.</text>
</comment>